<dbReference type="GO" id="GO:0016020">
    <property type="term" value="C:membrane"/>
    <property type="evidence" value="ECO:0007669"/>
    <property type="project" value="UniProtKB-SubCell"/>
</dbReference>
<dbReference type="KEGG" id="amus:LMH87_005919"/>
<feature type="transmembrane region" description="Helical" evidence="6">
    <location>
        <begin position="104"/>
        <end position="131"/>
    </location>
</feature>
<accession>A0A9W8QLQ0</accession>
<dbReference type="PANTHER" id="PTHR33048:SF157">
    <property type="entry name" value="INTEGRAL MEMBRANE PROTEIN"/>
    <property type="match status" value="1"/>
</dbReference>
<dbReference type="InterPro" id="IPR052337">
    <property type="entry name" value="SAT4-like"/>
</dbReference>
<comment type="subcellular location">
    <subcellularLocation>
        <location evidence="1">Membrane</location>
        <topology evidence="1">Multi-pass membrane protein</topology>
    </subcellularLocation>
</comment>
<dbReference type="Proteomes" id="UP001144673">
    <property type="component" value="Chromosome 1"/>
</dbReference>
<keyword evidence="4 6" id="KW-0472">Membrane</keyword>
<dbReference type="RefSeq" id="XP_056059151.1">
    <property type="nucleotide sequence ID" value="XM_056203723.1"/>
</dbReference>
<organism evidence="8 9">
    <name type="scientific">Akanthomyces muscarius</name>
    <name type="common">Entomopathogenic fungus</name>
    <name type="synonym">Lecanicillium muscarium</name>
    <dbReference type="NCBI Taxonomy" id="2231603"/>
    <lineage>
        <taxon>Eukaryota</taxon>
        <taxon>Fungi</taxon>
        <taxon>Dikarya</taxon>
        <taxon>Ascomycota</taxon>
        <taxon>Pezizomycotina</taxon>
        <taxon>Sordariomycetes</taxon>
        <taxon>Hypocreomycetidae</taxon>
        <taxon>Hypocreales</taxon>
        <taxon>Cordycipitaceae</taxon>
        <taxon>Akanthomyces</taxon>
    </lineage>
</organism>
<gene>
    <name evidence="8" type="ORF">LMH87_005919</name>
</gene>
<dbReference type="PANTHER" id="PTHR33048">
    <property type="entry name" value="PTH11-LIKE INTEGRAL MEMBRANE PROTEIN (AFU_ORTHOLOGUE AFUA_5G11245)"/>
    <property type="match status" value="1"/>
</dbReference>
<evidence type="ECO:0000256" key="6">
    <source>
        <dbReference type="SAM" id="Phobius"/>
    </source>
</evidence>
<evidence type="ECO:0000256" key="2">
    <source>
        <dbReference type="ARBA" id="ARBA00022692"/>
    </source>
</evidence>
<evidence type="ECO:0000256" key="4">
    <source>
        <dbReference type="ARBA" id="ARBA00023136"/>
    </source>
</evidence>
<comment type="caution">
    <text evidence="8">The sequence shown here is derived from an EMBL/GenBank/DDBJ whole genome shotgun (WGS) entry which is preliminary data.</text>
</comment>
<dbReference type="Pfam" id="PF20684">
    <property type="entry name" value="Fung_rhodopsin"/>
    <property type="match status" value="1"/>
</dbReference>
<evidence type="ECO:0000256" key="1">
    <source>
        <dbReference type="ARBA" id="ARBA00004141"/>
    </source>
</evidence>
<feature type="transmembrane region" description="Helical" evidence="6">
    <location>
        <begin position="184"/>
        <end position="210"/>
    </location>
</feature>
<dbReference type="AlphaFoldDB" id="A0A9W8QLQ0"/>
<feature type="transmembrane region" description="Helical" evidence="6">
    <location>
        <begin position="20"/>
        <end position="43"/>
    </location>
</feature>
<dbReference type="InterPro" id="IPR049326">
    <property type="entry name" value="Rhodopsin_dom_fungi"/>
</dbReference>
<feature type="transmembrane region" description="Helical" evidence="6">
    <location>
        <begin position="267"/>
        <end position="291"/>
    </location>
</feature>
<dbReference type="GeneID" id="80893078"/>
<comment type="similarity">
    <text evidence="5">Belongs to the SAT4 family.</text>
</comment>
<proteinExistence type="inferred from homology"/>
<keyword evidence="2 6" id="KW-0812">Transmembrane</keyword>
<feature type="transmembrane region" description="Helical" evidence="6">
    <location>
        <begin position="63"/>
        <end position="84"/>
    </location>
</feature>
<evidence type="ECO:0000313" key="8">
    <source>
        <dbReference type="EMBL" id="KAJ4164236.1"/>
    </source>
</evidence>
<evidence type="ECO:0000256" key="5">
    <source>
        <dbReference type="ARBA" id="ARBA00038359"/>
    </source>
</evidence>
<keyword evidence="3 6" id="KW-1133">Transmembrane helix</keyword>
<dbReference type="EMBL" id="JAJHUN010000001">
    <property type="protein sequence ID" value="KAJ4164236.1"/>
    <property type="molecule type" value="Genomic_DNA"/>
</dbReference>
<protein>
    <recommendedName>
        <fullName evidence="7">Rhodopsin domain-containing protein</fullName>
    </recommendedName>
</protein>
<keyword evidence="9" id="KW-1185">Reference proteome</keyword>
<feature type="transmembrane region" description="Helical" evidence="6">
    <location>
        <begin position="143"/>
        <end position="164"/>
    </location>
</feature>
<name>A0A9W8QLQ0_AKAMU</name>
<evidence type="ECO:0000259" key="7">
    <source>
        <dbReference type="Pfam" id="PF20684"/>
    </source>
</evidence>
<feature type="transmembrane region" description="Helical" evidence="6">
    <location>
        <begin position="222"/>
        <end position="244"/>
    </location>
</feature>
<reference evidence="8" key="1">
    <citation type="journal article" date="2023" name="Access Microbiol">
        <title>De-novo genome assembly for Akanthomyces muscarius, a biocontrol agent of insect agricultural pests.</title>
        <authorList>
            <person name="Erdos Z."/>
            <person name="Studholme D.J."/>
            <person name="Raymond B."/>
            <person name="Sharma M."/>
        </authorList>
    </citation>
    <scope>NUCLEOTIDE SEQUENCE</scope>
    <source>
        <strain evidence="8">Ve6</strain>
    </source>
</reference>
<evidence type="ECO:0000256" key="3">
    <source>
        <dbReference type="ARBA" id="ARBA00022989"/>
    </source>
</evidence>
<feature type="domain" description="Rhodopsin" evidence="7">
    <location>
        <begin position="40"/>
        <end position="291"/>
    </location>
</feature>
<evidence type="ECO:0000313" key="9">
    <source>
        <dbReference type="Proteomes" id="UP001144673"/>
    </source>
</evidence>
<sequence length="310" mass="33944">MQNVMEIIHLPKTHLGEGSAVSLVALGSVLLVLSTQAVALRFWARKRTAAQLLLDDWLSLPAWMTFVAATSLVFFCVGVHGLGYPKMVLIPEVPSRMTKAVAQSTIAINCLSILCFGITKASALLFYLRLFCVDGKHPTLRKVILVALPVVTVWTLVFELMTIFQCGTHFSAPWDGTKLKYCTWSYPSIQGVAVSNVLLDLFVVALPIYPITKLATSQKSKIAIAGVFLIALVGVAASIARLAIVEHIIKIGRAVVNEDMEYYMSKAVFYFVLETGVTVTVLNLPPIWTALGRDARLLSNFANLEDDESN</sequence>